<proteinExistence type="predicted"/>
<protein>
    <recommendedName>
        <fullName evidence="4">PEP-CTERM protein-sorting domain-containing protein</fullName>
    </recommendedName>
</protein>
<gene>
    <name evidence="2" type="ORF">C6Y40_11485</name>
</gene>
<feature type="signal peptide" evidence="1">
    <location>
        <begin position="1"/>
        <end position="21"/>
    </location>
</feature>
<dbReference type="AlphaFoldDB" id="A0A2S9VAT8"/>
<dbReference type="EMBL" id="PVNP01000117">
    <property type="protein sequence ID" value="PRO73425.1"/>
    <property type="molecule type" value="Genomic_DNA"/>
</dbReference>
<dbReference type="OrthoDB" id="7064295at2"/>
<evidence type="ECO:0008006" key="4">
    <source>
        <dbReference type="Google" id="ProtNLM"/>
    </source>
</evidence>
<feature type="chain" id="PRO_5015597936" description="PEP-CTERM protein-sorting domain-containing protein" evidence="1">
    <location>
        <begin position="22"/>
        <end position="200"/>
    </location>
</feature>
<evidence type="ECO:0000313" key="2">
    <source>
        <dbReference type="EMBL" id="PRO73425.1"/>
    </source>
</evidence>
<accession>A0A2S9VAT8</accession>
<evidence type="ECO:0000313" key="3">
    <source>
        <dbReference type="Proteomes" id="UP000238949"/>
    </source>
</evidence>
<keyword evidence="1" id="KW-0732">Signal</keyword>
<comment type="caution">
    <text evidence="2">The sequence shown here is derived from an EMBL/GenBank/DDBJ whole genome shotgun (WGS) entry which is preliminary data.</text>
</comment>
<name>A0A2S9VAT8_9ALTE</name>
<dbReference type="RefSeq" id="WP_105934710.1">
    <property type="nucleotide sequence ID" value="NZ_PVNP01000117.1"/>
</dbReference>
<sequence length="200" mass="21111">MFIKKFVSVVSLLLVVSSANAALVTLDFEADLTGTKGASYSSVDSDLLTFSGEELSIRDYGHQSIGNALGVFGADTGVSLDFSVYVDYLSLVFGNDDPGFPETTAVLTLFNDALQVGLVELVYNKNDIADETIIASGFGSFNRATFIYETGTTGLAEVIDNVTFNTVEADEEPVVGAPAPSSIALLSLALIGMGLRRKVN</sequence>
<dbReference type="NCBIfam" id="TIGR02595">
    <property type="entry name" value="PEP_CTERM"/>
    <property type="match status" value="1"/>
</dbReference>
<dbReference type="InterPro" id="IPR013424">
    <property type="entry name" value="Ice-binding_C"/>
</dbReference>
<reference evidence="3" key="1">
    <citation type="journal article" date="2020" name="Int. J. Syst. Evol. Microbiol.">
        <title>Alteromonas alba sp. nov., a marine bacterium isolated from the seawater of the West Pacific Ocean.</title>
        <authorList>
            <person name="Sun C."/>
            <person name="Wu Y.-H."/>
            <person name="Xamxidin M."/>
            <person name="Cheng H."/>
            <person name="Xu X.-W."/>
        </authorList>
    </citation>
    <scope>NUCLEOTIDE SEQUENCE [LARGE SCALE GENOMIC DNA]</scope>
    <source>
        <strain evidence="3">190</strain>
    </source>
</reference>
<dbReference type="Proteomes" id="UP000238949">
    <property type="component" value="Unassembled WGS sequence"/>
</dbReference>
<evidence type="ECO:0000256" key="1">
    <source>
        <dbReference type="SAM" id="SignalP"/>
    </source>
</evidence>
<organism evidence="2 3">
    <name type="scientific">Alteromonas alba</name>
    <dbReference type="NCBI Taxonomy" id="2079529"/>
    <lineage>
        <taxon>Bacteria</taxon>
        <taxon>Pseudomonadati</taxon>
        <taxon>Pseudomonadota</taxon>
        <taxon>Gammaproteobacteria</taxon>
        <taxon>Alteromonadales</taxon>
        <taxon>Alteromonadaceae</taxon>
        <taxon>Alteromonas/Salinimonas group</taxon>
        <taxon>Alteromonas</taxon>
    </lineage>
</organism>
<keyword evidence="3" id="KW-1185">Reference proteome</keyword>